<keyword evidence="3 7" id="KW-0067">ATP-binding</keyword>
<keyword evidence="1 7" id="KW-0678">Repressor</keyword>
<dbReference type="PANTHER" id="PTHR30455">
    <property type="entry name" value="TRANSCRIPTIONAL REPRESSOR NRDR"/>
    <property type="match status" value="1"/>
</dbReference>
<evidence type="ECO:0000259" key="8">
    <source>
        <dbReference type="PROSITE" id="PS51161"/>
    </source>
</evidence>
<organism evidence="9 10">
    <name type="scientific">Fermentimicrarchaeum limneticum</name>
    <dbReference type="NCBI Taxonomy" id="2795018"/>
    <lineage>
        <taxon>Archaea</taxon>
        <taxon>Candidatus Micrarchaeota</taxon>
        <taxon>Candidatus Fermentimicrarchaeales</taxon>
        <taxon>Candidatus Fermentimicrarchaeaceae</taxon>
        <taxon>Candidatus Fermentimicrarchaeum</taxon>
    </lineage>
</organism>
<dbReference type="PROSITE" id="PS51161">
    <property type="entry name" value="ATP_CONE"/>
    <property type="match status" value="1"/>
</dbReference>
<dbReference type="GO" id="GO:0008270">
    <property type="term" value="F:zinc ion binding"/>
    <property type="evidence" value="ECO:0007669"/>
    <property type="project" value="UniProtKB-UniRule"/>
</dbReference>
<proteinExistence type="inferred from homology"/>
<evidence type="ECO:0000313" key="10">
    <source>
        <dbReference type="Proteomes" id="UP000510821"/>
    </source>
</evidence>
<dbReference type="HAMAP" id="MF_00440">
    <property type="entry name" value="NrdR"/>
    <property type="match status" value="1"/>
</dbReference>
<feature type="zinc finger region" evidence="7">
    <location>
        <begin position="3"/>
        <end position="34"/>
    </location>
</feature>
<evidence type="ECO:0000313" key="9">
    <source>
        <dbReference type="EMBL" id="QLJ53205.1"/>
    </source>
</evidence>
<reference evidence="10" key="1">
    <citation type="submission" date="2020-07" db="EMBL/GenBank/DDBJ databases">
        <title>Metabolic diversity and evolutionary history of the archaeal phylum ###Micrarchaeota### uncovered from a freshwater lake metagenome.</title>
        <authorList>
            <person name="Kadnikov V.V."/>
            <person name="Savvichev A.S."/>
            <person name="Mardanov A.V."/>
            <person name="Beletsky A.V."/>
            <person name="Chupakov A.V."/>
            <person name="Kokryatskaya N.M."/>
            <person name="Pimenov N.V."/>
            <person name="Ravin N.V."/>
        </authorList>
    </citation>
    <scope>NUCLEOTIDE SEQUENCE [LARGE SCALE GENOMIC DNA]</scope>
</reference>
<feature type="domain" description="ATP-cone" evidence="8">
    <location>
        <begin position="49"/>
        <end position="139"/>
    </location>
</feature>
<sequence length="154" mass="18574">MRCPYCSSDRTRVVDSRDVGELEITRRRRECRNCKKRFTTYERVETIDLVVIKKDGRRERFDRGKLLAGVQKACEKRPISQERIEKLVEEIERELRNMETLEVESRKIGELVMRKLKKLDKVAYIRFASVYRSFADIESFENELKALRRKLKRR</sequence>
<comment type="cofactor">
    <cofactor evidence="7">
        <name>Zn(2+)</name>
        <dbReference type="ChEBI" id="CHEBI:29105"/>
    </cofactor>
    <text evidence="7">Binds 1 zinc ion.</text>
</comment>
<dbReference type="Pfam" id="PF03477">
    <property type="entry name" value="ATP-cone"/>
    <property type="match status" value="1"/>
</dbReference>
<evidence type="ECO:0000256" key="3">
    <source>
        <dbReference type="ARBA" id="ARBA00022840"/>
    </source>
</evidence>
<dbReference type="GO" id="GO:0003677">
    <property type="term" value="F:DNA binding"/>
    <property type="evidence" value="ECO:0007669"/>
    <property type="project" value="UniProtKB-KW"/>
</dbReference>
<keyword evidence="7" id="KW-0862">Zinc</keyword>
<dbReference type="InterPro" id="IPR055173">
    <property type="entry name" value="NrdR-like_N"/>
</dbReference>
<evidence type="ECO:0000256" key="4">
    <source>
        <dbReference type="ARBA" id="ARBA00023015"/>
    </source>
</evidence>
<gene>
    <name evidence="7" type="primary">nrdR</name>
    <name evidence="9" type="ORF">Sv326_1030</name>
</gene>
<dbReference type="NCBIfam" id="TIGR00244">
    <property type="entry name" value="transcriptional regulator NrdR"/>
    <property type="match status" value="1"/>
</dbReference>
<evidence type="ECO:0000256" key="5">
    <source>
        <dbReference type="ARBA" id="ARBA00023125"/>
    </source>
</evidence>
<evidence type="ECO:0000256" key="2">
    <source>
        <dbReference type="ARBA" id="ARBA00022741"/>
    </source>
</evidence>
<keyword evidence="2 7" id="KW-0547">Nucleotide-binding</keyword>
<keyword evidence="4 7" id="KW-0805">Transcription regulation</keyword>
<dbReference type="GO" id="GO:0005524">
    <property type="term" value="F:ATP binding"/>
    <property type="evidence" value="ECO:0007669"/>
    <property type="project" value="UniProtKB-UniRule"/>
</dbReference>
<accession>A0A7D5XCQ8</accession>
<protein>
    <recommendedName>
        <fullName evidence="7">Transcriptional repressor NrdR</fullName>
    </recommendedName>
</protein>
<keyword evidence="6 7" id="KW-0804">Transcription</keyword>
<dbReference type="KEGG" id="flt:Sv326_1030"/>
<keyword evidence="5 7" id="KW-0238">DNA-binding</keyword>
<comment type="similarity">
    <text evidence="7">Belongs to the NrdR family.</text>
</comment>
<dbReference type="GO" id="GO:0045892">
    <property type="term" value="P:negative regulation of DNA-templated transcription"/>
    <property type="evidence" value="ECO:0007669"/>
    <property type="project" value="UniProtKB-UniRule"/>
</dbReference>
<dbReference type="AlphaFoldDB" id="A0A7D5XCQ8"/>
<dbReference type="Pfam" id="PF22811">
    <property type="entry name" value="Zn_ribbon_NrdR"/>
    <property type="match status" value="1"/>
</dbReference>
<evidence type="ECO:0000256" key="1">
    <source>
        <dbReference type="ARBA" id="ARBA00022491"/>
    </source>
</evidence>
<evidence type="ECO:0000256" key="6">
    <source>
        <dbReference type="ARBA" id="ARBA00023163"/>
    </source>
</evidence>
<keyword evidence="7" id="KW-0479">Metal-binding</keyword>
<name>A0A7D5XCQ8_FERL1</name>
<dbReference type="Proteomes" id="UP000510821">
    <property type="component" value="Chromosome"/>
</dbReference>
<comment type="function">
    <text evidence="7">Negatively regulates transcription of bacterial ribonucleotide reductase nrd genes and operons by binding to NrdR-boxes.</text>
</comment>
<evidence type="ECO:0000256" key="7">
    <source>
        <dbReference type="HAMAP-Rule" id="MF_00440"/>
    </source>
</evidence>
<dbReference type="PANTHER" id="PTHR30455:SF2">
    <property type="entry name" value="TRANSCRIPTIONAL REPRESSOR NRDR"/>
    <property type="match status" value="1"/>
</dbReference>
<dbReference type="InterPro" id="IPR005144">
    <property type="entry name" value="ATP-cone_dom"/>
</dbReference>
<keyword evidence="7" id="KW-0863">Zinc-finger</keyword>
<dbReference type="InterPro" id="IPR003796">
    <property type="entry name" value="RNR_NrdR-like"/>
</dbReference>
<dbReference type="EMBL" id="CP058998">
    <property type="protein sequence ID" value="QLJ53205.1"/>
    <property type="molecule type" value="Genomic_DNA"/>
</dbReference>